<evidence type="ECO:0000256" key="2">
    <source>
        <dbReference type="ARBA" id="ARBA00022723"/>
    </source>
</evidence>
<dbReference type="VEuPathDB" id="FungiDB:JI435_305810"/>
<gene>
    <name evidence="6" type="ORF">JI435_305810</name>
</gene>
<evidence type="ECO:0000313" key="7">
    <source>
        <dbReference type="Proteomes" id="UP000663193"/>
    </source>
</evidence>
<dbReference type="GO" id="GO:0016810">
    <property type="term" value="F:hydrolase activity, acting on carbon-nitrogen (but not peptide) bonds"/>
    <property type="evidence" value="ECO:0007669"/>
    <property type="project" value="InterPro"/>
</dbReference>
<dbReference type="Pfam" id="PF01979">
    <property type="entry name" value="Amidohydro_1"/>
    <property type="match status" value="1"/>
</dbReference>
<dbReference type="PANTHER" id="PTHR11271">
    <property type="entry name" value="GUANINE DEAMINASE"/>
    <property type="match status" value="1"/>
</dbReference>
<dbReference type="GO" id="GO:0046872">
    <property type="term" value="F:metal ion binding"/>
    <property type="evidence" value="ECO:0007669"/>
    <property type="project" value="UniProtKB-KW"/>
</dbReference>
<dbReference type="Gene3D" id="2.30.40.10">
    <property type="entry name" value="Urease, subunit C, domain 1"/>
    <property type="match status" value="1"/>
</dbReference>
<evidence type="ECO:0000256" key="3">
    <source>
        <dbReference type="ARBA" id="ARBA00022801"/>
    </source>
</evidence>
<dbReference type="SUPFAM" id="SSF51556">
    <property type="entry name" value="Metallo-dependent hydrolases"/>
    <property type="match status" value="1"/>
</dbReference>
<evidence type="ECO:0000313" key="6">
    <source>
        <dbReference type="EMBL" id="QRC92669.1"/>
    </source>
</evidence>
<organism evidence="6 7">
    <name type="scientific">Phaeosphaeria nodorum (strain SN15 / ATCC MYA-4574 / FGSC 10173)</name>
    <name type="common">Glume blotch fungus</name>
    <name type="synonym">Parastagonospora nodorum</name>
    <dbReference type="NCBI Taxonomy" id="321614"/>
    <lineage>
        <taxon>Eukaryota</taxon>
        <taxon>Fungi</taxon>
        <taxon>Dikarya</taxon>
        <taxon>Ascomycota</taxon>
        <taxon>Pezizomycotina</taxon>
        <taxon>Dothideomycetes</taxon>
        <taxon>Pleosporomycetidae</taxon>
        <taxon>Pleosporales</taxon>
        <taxon>Pleosporineae</taxon>
        <taxon>Phaeosphaeriaceae</taxon>
        <taxon>Parastagonospora</taxon>
    </lineage>
</organism>
<evidence type="ECO:0000256" key="4">
    <source>
        <dbReference type="ARBA" id="ARBA00022833"/>
    </source>
</evidence>
<comment type="cofactor">
    <cofactor evidence="1">
        <name>Zn(2+)</name>
        <dbReference type="ChEBI" id="CHEBI:29105"/>
    </cofactor>
</comment>
<evidence type="ECO:0000256" key="1">
    <source>
        <dbReference type="ARBA" id="ARBA00001947"/>
    </source>
</evidence>
<evidence type="ECO:0000259" key="5">
    <source>
        <dbReference type="Pfam" id="PF01979"/>
    </source>
</evidence>
<protein>
    <recommendedName>
        <fullName evidence="5">Amidohydrolase-related domain-containing protein</fullName>
    </recommendedName>
</protein>
<feature type="domain" description="Amidohydrolase-related" evidence="5">
    <location>
        <begin position="61"/>
        <end position="419"/>
    </location>
</feature>
<dbReference type="Proteomes" id="UP000663193">
    <property type="component" value="Chromosome 2"/>
</dbReference>
<proteinExistence type="predicted"/>
<dbReference type="InterPro" id="IPR051607">
    <property type="entry name" value="Metallo-dep_hydrolases"/>
</dbReference>
<keyword evidence="7" id="KW-1185">Reference proteome</keyword>
<dbReference type="AlphaFoldDB" id="A0A7U2HWB0"/>
<dbReference type="Gene3D" id="3.20.20.140">
    <property type="entry name" value="Metal-dependent hydrolases"/>
    <property type="match status" value="1"/>
</dbReference>
<dbReference type="EMBL" id="CP069024">
    <property type="protein sequence ID" value="QRC92669.1"/>
    <property type="molecule type" value="Genomic_DNA"/>
</dbReference>
<keyword evidence="3" id="KW-0378">Hydrolase</keyword>
<dbReference type="OrthoDB" id="194468at2759"/>
<name>A0A7U2HWB0_PHANO</name>
<accession>A0A7U2HWB0</accession>
<keyword evidence="2" id="KW-0479">Metal-binding</keyword>
<dbReference type="InterPro" id="IPR032466">
    <property type="entry name" value="Metal_Hydrolase"/>
</dbReference>
<keyword evidence="4" id="KW-0862">Zinc</keyword>
<dbReference type="PANTHER" id="PTHR11271:SF37">
    <property type="entry name" value="FAMILY PROTEIN, PUTATIVE (AFU_ORTHOLOGUE AFUA_4G00460)-RELATED"/>
    <property type="match status" value="1"/>
</dbReference>
<sequence>MASKVLTNGTVITFDDATKSVKVLPRASILINNDRIAAIIEDGNELSIPQNAEVIDVEGKIVAPGFVNTHVHMWQSVFRTIAPNIILAQYFDWLSQMSPTATAPFTPADVYISCLEGYLEGLHAGVTSYVDHAHNNWGREVVKPGYQAALDSGARVWWCYDVTANNKQFPEAEQWNVMGEIAAESAPSRMQIGLSLDGLAGEFLNDTEKHLNNLKAATDQMNLSVITMHHMSGPWPQGNTSPTRVTTQGLHTTGIPMIFSHAPFLTTDDITALRTHNLFVSITPESECHYGHGQTTGHLISSQASLGVDTAFTFSGDMLSQARMWLQTVRNNSYHKTLHTGLIPNQTPMKVEQAFLLATRQGGLALRRPDIGVLQVGAKADILVFNSDPPNMLGWSDPVAAVILHANPGDIEHVLVDGQFRKRGFKLVGGEGTKWEWSDVRKRFLEAAKRIQPLVNTPTKVPEKLWGMADLGDVEVASTVV</sequence>
<dbReference type="InterPro" id="IPR011059">
    <property type="entry name" value="Metal-dep_hydrolase_composite"/>
</dbReference>
<dbReference type="SUPFAM" id="SSF51338">
    <property type="entry name" value="Composite domain of metallo-dependent hydrolases"/>
    <property type="match status" value="2"/>
</dbReference>
<dbReference type="InterPro" id="IPR006680">
    <property type="entry name" value="Amidohydro-rel"/>
</dbReference>
<reference evidence="7" key="1">
    <citation type="journal article" date="2021" name="BMC Genomics">
        <title>Chromosome-level genome assembly and manually-curated proteome of model necrotroph Parastagonospora nodorum Sn15 reveals a genome-wide trove of candidate effector homologs, and redundancy of virulence-related functions within an accessory chromosome.</title>
        <authorList>
            <person name="Bertazzoni S."/>
            <person name="Jones D.A.B."/>
            <person name="Phan H.T."/>
            <person name="Tan K.-C."/>
            <person name="Hane J.K."/>
        </authorList>
    </citation>
    <scope>NUCLEOTIDE SEQUENCE [LARGE SCALE GENOMIC DNA]</scope>
    <source>
        <strain evidence="7">SN15 / ATCC MYA-4574 / FGSC 10173)</strain>
    </source>
</reference>